<evidence type="ECO:0000313" key="2">
    <source>
        <dbReference type="Proteomes" id="UP000478052"/>
    </source>
</evidence>
<gene>
    <name evidence="1" type="ORF">FWK35_00020029</name>
</gene>
<name>A0A6G0YJ36_APHCR</name>
<dbReference type="OrthoDB" id="6604710at2759"/>
<organism evidence="1 2">
    <name type="scientific">Aphis craccivora</name>
    <name type="common">Cowpea aphid</name>
    <dbReference type="NCBI Taxonomy" id="307492"/>
    <lineage>
        <taxon>Eukaryota</taxon>
        <taxon>Metazoa</taxon>
        <taxon>Ecdysozoa</taxon>
        <taxon>Arthropoda</taxon>
        <taxon>Hexapoda</taxon>
        <taxon>Insecta</taxon>
        <taxon>Pterygota</taxon>
        <taxon>Neoptera</taxon>
        <taxon>Paraneoptera</taxon>
        <taxon>Hemiptera</taxon>
        <taxon>Sternorrhyncha</taxon>
        <taxon>Aphidomorpha</taxon>
        <taxon>Aphidoidea</taxon>
        <taxon>Aphididae</taxon>
        <taxon>Aphidini</taxon>
        <taxon>Aphis</taxon>
        <taxon>Aphis</taxon>
    </lineage>
</organism>
<evidence type="ECO:0000313" key="1">
    <source>
        <dbReference type="EMBL" id="KAF0756681.1"/>
    </source>
</evidence>
<proteinExistence type="predicted"/>
<dbReference type="EMBL" id="VUJU01003789">
    <property type="protein sequence ID" value="KAF0756681.1"/>
    <property type="molecule type" value="Genomic_DNA"/>
</dbReference>
<dbReference type="Proteomes" id="UP000478052">
    <property type="component" value="Unassembled WGS sequence"/>
</dbReference>
<protein>
    <submittedName>
        <fullName evidence="1">GATA zinc finger domain-containing protein 1-like</fullName>
    </submittedName>
</protein>
<comment type="caution">
    <text evidence="1">The sequence shown here is derived from an EMBL/GenBank/DDBJ whole genome shotgun (WGS) entry which is preliminary data.</text>
</comment>
<reference evidence="1 2" key="1">
    <citation type="submission" date="2019-08" db="EMBL/GenBank/DDBJ databases">
        <title>Whole genome of Aphis craccivora.</title>
        <authorList>
            <person name="Voronova N.V."/>
            <person name="Shulinski R.S."/>
            <person name="Bandarenka Y.V."/>
            <person name="Zhorov D.G."/>
            <person name="Warner D."/>
        </authorList>
    </citation>
    <scope>NUCLEOTIDE SEQUENCE [LARGE SCALE GENOMIC DNA]</scope>
    <source>
        <strain evidence="1">180601</strain>
        <tissue evidence="1">Whole Body</tissue>
    </source>
</reference>
<accession>A0A6G0YJ36</accession>
<keyword evidence="2" id="KW-1185">Reference proteome</keyword>
<dbReference type="AlphaFoldDB" id="A0A6G0YJ36"/>
<sequence>MDKLWTVGDIESLINNSRHSTSKIIIYAQIIKLHENNLGEKRANIIWLPPKANIGVTDNSKKVHFDNFKPHEFANMRD</sequence>